<evidence type="ECO:0000256" key="5">
    <source>
        <dbReference type="NCBIfam" id="TIGR00205"/>
    </source>
</evidence>
<keyword evidence="7" id="KW-0282">Flagellum</keyword>
<accession>A0ABT9VUV0</accession>
<dbReference type="Proteomes" id="UP001235840">
    <property type="component" value="Unassembled WGS sequence"/>
</dbReference>
<dbReference type="PANTHER" id="PTHR34653">
    <property type="match status" value="1"/>
</dbReference>
<dbReference type="Pfam" id="PF02049">
    <property type="entry name" value="FliE"/>
    <property type="match status" value="1"/>
</dbReference>
<dbReference type="PRINTS" id="PR01006">
    <property type="entry name" value="FLGHOOKFLIE"/>
</dbReference>
<evidence type="ECO:0000256" key="2">
    <source>
        <dbReference type="ARBA" id="ARBA00009272"/>
    </source>
</evidence>
<keyword evidence="3 4" id="KW-0975">Bacterial flagellum</keyword>
<dbReference type="RefSeq" id="WP_307390599.1">
    <property type="nucleotide sequence ID" value="NZ_BAAADK010000018.1"/>
</dbReference>
<comment type="caution">
    <text evidence="7">The sequence shown here is derived from an EMBL/GenBank/DDBJ whole genome shotgun (WGS) entry which is preliminary data.</text>
</comment>
<evidence type="ECO:0000256" key="3">
    <source>
        <dbReference type="ARBA" id="ARBA00023143"/>
    </source>
</evidence>
<evidence type="ECO:0000313" key="7">
    <source>
        <dbReference type="EMBL" id="MDQ0164659.1"/>
    </source>
</evidence>
<keyword evidence="7" id="KW-0966">Cell projection</keyword>
<keyword evidence="8" id="KW-1185">Reference proteome</keyword>
<name>A0ABT9VUV0_9BACI</name>
<protein>
    <recommendedName>
        <fullName evidence="4 5">Flagellar hook-basal body complex protein FliE</fullName>
    </recommendedName>
</protein>
<dbReference type="EMBL" id="JAUSTY010000002">
    <property type="protein sequence ID" value="MDQ0164659.1"/>
    <property type="molecule type" value="Genomic_DNA"/>
</dbReference>
<dbReference type="PANTHER" id="PTHR34653:SF1">
    <property type="entry name" value="FLAGELLAR HOOK-BASAL BODY COMPLEX PROTEIN FLIE"/>
    <property type="match status" value="1"/>
</dbReference>
<comment type="similarity">
    <text evidence="2 4">Belongs to the FliE family.</text>
</comment>
<dbReference type="HAMAP" id="MF_00724">
    <property type="entry name" value="FliE"/>
    <property type="match status" value="1"/>
</dbReference>
<feature type="region of interest" description="Disordered" evidence="6">
    <location>
        <begin position="1"/>
        <end position="29"/>
    </location>
</feature>
<comment type="subcellular location">
    <subcellularLocation>
        <location evidence="1 4">Bacterial flagellum basal body</location>
    </subcellularLocation>
</comment>
<organism evidence="7 8">
    <name type="scientific">Caldalkalibacillus horti</name>
    <dbReference type="NCBI Taxonomy" id="77523"/>
    <lineage>
        <taxon>Bacteria</taxon>
        <taxon>Bacillati</taxon>
        <taxon>Bacillota</taxon>
        <taxon>Bacilli</taxon>
        <taxon>Bacillales</taxon>
        <taxon>Bacillaceae</taxon>
        <taxon>Caldalkalibacillus</taxon>
    </lineage>
</organism>
<evidence type="ECO:0000313" key="8">
    <source>
        <dbReference type="Proteomes" id="UP001235840"/>
    </source>
</evidence>
<gene>
    <name evidence="4" type="primary">fliE</name>
    <name evidence="7" type="ORF">J2S11_000559</name>
</gene>
<evidence type="ECO:0000256" key="6">
    <source>
        <dbReference type="SAM" id="MobiDB-lite"/>
    </source>
</evidence>
<evidence type="ECO:0000256" key="4">
    <source>
        <dbReference type="HAMAP-Rule" id="MF_00724"/>
    </source>
</evidence>
<evidence type="ECO:0000256" key="1">
    <source>
        <dbReference type="ARBA" id="ARBA00004117"/>
    </source>
</evidence>
<proteinExistence type="inferred from homology"/>
<dbReference type="NCBIfam" id="TIGR00205">
    <property type="entry name" value="fliE"/>
    <property type="match status" value="1"/>
</dbReference>
<reference evidence="7 8" key="1">
    <citation type="submission" date="2023-07" db="EMBL/GenBank/DDBJ databases">
        <title>Genomic Encyclopedia of Type Strains, Phase IV (KMG-IV): sequencing the most valuable type-strain genomes for metagenomic binning, comparative biology and taxonomic classification.</title>
        <authorList>
            <person name="Goeker M."/>
        </authorList>
    </citation>
    <scope>NUCLEOTIDE SEQUENCE [LARGE SCALE GENOMIC DNA]</scope>
    <source>
        <strain evidence="7 8">DSM 12751</strain>
    </source>
</reference>
<keyword evidence="7" id="KW-0969">Cilium</keyword>
<dbReference type="InterPro" id="IPR001624">
    <property type="entry name" value="FliE"/>
</dbReference>
<sequence>MDNIGSIQSTILSPRQSVNTVEKESQGTSFSSVLTDALDQVSTYQRESQALTNQLVTGQVDDVHQVMIAAQKASLSLQLTVQVRNKIVESYQEIMRMQV</sequence>